<dbReference type="STRING" id="7897.ENSLACP00000005135"/>
<dbReference type="InterPro" id="IPR009079">
    <property type="entry name" value="4_helix_cytokine-like_core"/>
</dbReference>
<dbReference type="PANTHER" id="PTHR48488:SF1">
    <property type="entry name" value="INTERLEUKIN-22"/>
    <property type="match status" value="1"/>
</dbReference>
<dbReference type="PRINTS" id="PR01936">
    <property type="entry name" value="INTRLEUKIN22"/>
</dbReference>
<name>H3A664_LATCH</name>
<dbReference type="Proteomes" id="UP000008672">
    <property type="component" value="Unassembled WGS sequence"/>
</dbReference>
<dbReference type="eggNOG" id="ENOG502S5PC">
    <property type="taxonomic scope" value="Eukaryota"/>
</dbReference>
<dbReference type="Gene3D" id="1.20.1250.10">
    <property type="match status" value="1"/>
</dbReference>
<evidence type="ECO:0008006" key="4">
    <source>
        <dbReference type="Google" id="ProtNLM"/>
    </source>
</evidence>
<dbReference type="PANTHER" id="PTHR48488">
    <property type="entry name" value="INTERLEUKIN-22"/>
    <property type="match status" value="1"/>
</dbReference>
<reference evidence="3" key="1">
    <citation type="submission" date="2011-08" db="EMBL/GenBank/DDBJ databases">
        <title>The draft genome of Latimeria chalumnae.</title>
        <authorList>
            <person name="Di Palma F."/>
            <person name="Alfoldi J."/>
            <person name="Johnson J."/>
            <person name="Berlin A."/>
            <person name="Gnerre S."/>
            <person name="Jaffe D."/>
            <person name="MacCallum I."/>
            <person name="Young S."/>
            <person name="Walker B.J."/>
            <person name="Lander E."/>
            <person name="Lindblad-Toh K."/>
        </authorList>
    </citation>
    <scope>NUCLEOTIDE SEQUENCE [LARGE SCALE GENOMIC DNA]</scope>
    <source>
        <strain evidence="3">Wild caught</strain>
    </source>
</reference>
<organism evidence="2 3">
    <name type="scientific">Latimeria chalumnae</name>
    <name type="common">Coelacanth</name>
    <dbReference type="NCBI Taxonomy" id="7897"/>
    <lineage>
        <taxon>Eukaryota</taxon>
        <taxon>Metazoa</taxon>
        <taxon>Chordata</taxon>
        <taxon>Craniata</taxon>
        <taxon>Vertebrata</taxon>
        <taxon>Euteleostomi</taxon>
        <taxon>Coelacanthiformes</taxon>
        <taxon>Coelacanthidae</taxon>
        <taxon>Latimeria</taxon>
    </lineage>
</organism>
<dbReference type="EMBL" id="AFYH01243328">
    <property type="status" value="NOT_ANNOTATED_CDS"/>
    <property type="molecule type" value="Genomic_DNA"/>
</dbReference>
<dbReference type="SUPFAM" id="SSF47266">
    <property type="entry name" value="4-helical cytokines"/>
    <property type="match status" value="1"/>
</dbReference>
<dbReference type="AlphaFoldDB" id="H3A664"/>
<dbReference type="InParanoid" id="H3A664"/>
<reference evidence="2" key="2">
    <citation type="submission" date="2025-08" db="UniProtKB">
        <authorList>
            <consortium name="Ensembl"/>
        </authorList>
    </citation>
    <scope>IDENTIFICATION</scope>
</reference>
<dbReference type="OMA" id="INFQQPY"/>
<reference evidence="2" key="3">
    <citation type="submission" date="2025-09" db="UniProtKB">
        <authorList>
            <consortium name="Ensembl"/>
        </authorList>
    </citation>
    <scope>IDENTIFICATION</scope>
</reference>
<evidence type="ECO:0000313" key="2">
    <source>
        <dbReference type="Ensembl" id="ENSLACP00000005135.1"/>
    </source>
</evidence>
<sequence>LCLLQKSLNCWPTLTFLFCFILWASLPAHGGPISGPIASQAKKASCKIAKSPPHIGKITYTLAKWAQRSDADTVTRLIDPKSLFSNKLEEDHCYQMKEVLNYLLQQVLMNSSEAQAPAVEYPHLRDVLEFFAKLSEDLTDCKLKGDKKGIESNMEVLKDKIKKLGESARNKAIGELDQLLDTTLKVCS</sequence>
<protein>
    <recommendedName>
        <fullName evidence="4">Interleukin-22</fullName>
    </recommendedName>
</protein>
<dbReference type="GO" id="GO:0005576">
    <property type="term" value="C:extracellular region"/>
    <property type="evidence" value="ECO:0007669"/>
    <property type="project" value="InterPro"/>
</dbReference>
<dbReference type="HOGENOM" id="CLU_127397_0_0_1"/>
<feature type="chain" id="PRO_5003579608" description="Interleukin-22" evidence="1">
    <location>
        <begin position="31"/>
        <end position="188"/>
    </location>
</feature>
<evidence type="ECO:0000313" key="3">
    <source>
        <dbReference type="Proteomes" id="UP000008672"/>
    </source>
</evidence>
<feature type="signal peptide" evidence="1">
    <location>
        <begin position="1"/>
        <end position="30"/>
    </location>
</feature>
<dbReference type="GeneTree" id="ENSGT00510000048550"/>
<accession>H3A664</accession>
<evidence type="ECO:0000256" key="1">
    <source>
        <dbReference type="SAM" id="SignalP"/>
    </source>
</evidence>
<dbReference type="Pfam" id="PF14565">
    <property type="entry name" value="IL22"/>
    <property type="match status" value="1"/>
</dbReference>
<keyword evidence="3" id="KW-1185">Reference proteome</keyword>
<dbReference type="FunCoup" id="H3A664">
    <property type="interactions" value="214"/>
</dbReference>
<keyword evidence="1" id="KW-0732">Signal</keyword>
<proteinExistence type="predicted"/>
<dbReference type="InterPro" id="IPR020453">
    <property type="entry name" value="IL-22"/>
</dbReference>
<dbReference type="Ensembl" id="ENSLACT00000005181.1">
    <property type="protein sequence ID" value="ENSLACP00000005135.1"/>
    <property type="gene ID" value="ENSLACG00000004564.1"/>
</dbReference>